<evidence type="ECO:0000313" key="2">
    <source>
        <dbReference type="EMBL" id="CAE6447505.1"/>
    </source>
</evidence>
<dbReference type="AlphaFoldDB" id="A0A8H3B435"/>
<comment type="caution">
    <text evidence="2">The sequence shown here is derived from an EMBL/GenBank/DDBJ whole genome shotgun (WGS) entry which is preliminary data.</text>
</comment>
<feature type="domain" description="Nascent polypeptide-associated complex subunit alpha-like UBA" evidence="1">
    <location>
        <begin position="46"/>
        <end position="85"/>
    </location>
</feature>
<accession>A0A8H3B435</accession>
<organism evidence="2 3">
    <name type="scientific">Rhizoctonia solani</name>
    <dbReference type="NCBI Taxonomy" id="456999"/>
    <lineage>
        <taxon>Eukaryota</taxon>
        <taxon>Fungi</taxon>
        <taxon>Dikarya</taxon>
        <taxon>Basidiomycota</taxon>
        <taxon>Agaricomycotina</taxon>
        <taxon>Agaricomycetes</taxon>
        <taxon>Cantharellales</taxon>
        <taxon>Ceratobasidiaceae</taxon>
        <taxon>Rhizoctonia</taxon>
    </lineage>
</organism>
<gene>
    <name evidence="2" type="ORF">RDB_LOCUS61618</name>
</gene>
<dbReference type="CDD" id="cd14361">
    <property type="entry name" value="UBA_HYPK"/>
    <property type="match status" value="1"/>
</dbReference>
<evidence type="ECO:0000313" key="3">
    <source>
        <dbReference type="Proteomes" id="UP000663831"/>
    </source>
</evidence>
<dbReference type="EMBL" id="CAJMWV010001839">
    <property type="protein sequence ID" value="CAE6447505.1"/>
    <property type="molecule type" value="Genomic_DNA"/>
</dbReference>
<reference evidence="2" key="1">
    <citation type="submission" date="2021-01" db="EMBL/GenBank/DDBJ databases">
        <authorList>
            <person name="Kaushik A."/>
        </authorList>
    </citation>
    <scope>NUCLEOTIDE SEQUENCE</scope>
    <source>
        <strain evidence="2">AG3-1AP</strain>
    </source>
</reference>
<protein>
    <recommendedName>
        <fullName evidence="1">Nascent polypeptide-associated complex subunit alpha-like UBA domain-containing protein</fullName>
    </recommendedName>
</protein>
<evidence type="ECO:0000259" key="1">
    <source>
        <dbReference type="Pfam" id="PF19026"/>
    </source>
</evidence>
<dbReference type="OrthoDB" id="285219at2759"/>
<sequence length="87" mass="9446">MAHRPEAEVIINFQDGFSYSKGRMDAALTSGVLEKSAEKKATEYTGLNKADVKLIQTEMEITEVQAKKALSDNNGDVVKTLLSLVSA</sequence>
<dbReference type="Pfam" id="PF19026">
    <property type="entry name" value="UBA_HYPK"/>
    <property type="match status" value="1"/>
</dbReference>
<dbReference type="Proteomes" id="UP000663831">
    <property type="component" value="Unassembled WGS sequence"/>
</dbReference>
<dbReference type="InterPro" id="IPR044034">
    <property type="entry name" value="NAC-like_UBA"/>
</dbReference>
<name>A0A8H3B435_9AGAM</name>
<proteinExistence type="predicted"/>
<dbReference type="Gene3D" id="1.10.8.10">
    <property type="entry name" value="DNA helicase RuvA subunit, C-terminal domain"/>
    <property type="match status" value="1"/>
</dbReference>
<dbReference type="InterPro" id="IPR038922">
    <property type="entry name" value="HYPK_UBA"/>
</dbReference>